<dbReference type="InterPro" id="IPR025667">
    <property type="entry name" value="SprB_repeat"/>
</dbReference>
<dbReference type="Pfam" id="PF03372">
    <property type="entry name" value="Exo_endo_phos"/>
    <property type="match status" value="1"/>
</dbReference>
<evidence type="ECO:0000259" key="5">
    <source>
        <dbReference type="Pfam" id="PF03372"/>
    </source>
</evidence>
<keyword evidence="7" id="KW-0255">Endonuclease</keyword>
<keyword evidence="2 4" id="KW-0732">Signal</keyword>
<proteinExistence type="inferred from homology"/>
<dbReference type="SUPFAM" id="SSF56219">
    <property type="entry name" value="DNase I-like"/>
    <property type="match status" value="1"/>
</dbReference>
<evidence type="ECO:0000259" key="6">
    <source>
        <dbReference type="Pfam" id="PF18962"/>
    </source>
</evidence>
<evidence type="ECO:0000256" key="4">
    <source>
        <dbReference type="SAM" id="SignalP"/>
    </source>
</evidence>
<dbReference type="CDD" id="cd00146">
    <property type="entry name" value="PKD"/>
    <property type="match status" value="1"/>
</dbReference>
<feature type="domain" description="Endonuclease/exonuclease/phosphatase" evidence="5">
    <location>
        <begin position="857"/>
        <end position="1139"/>
    </location>
</feature>
<dbReference type="InterPro" id="IPR005135">
    <property type="entry name" value="Endo/exonuclease/phosphatase"/>
</dbReference>
<dbReference type="InterPro" id="IPR036691">
    <property type="entry name" value="Endo/exonu/phosph_ase_sf"/>
</dbReference>
<feature type="domain" description="Secretion system C-terminal sorting" evidence="6">
    <location>
        <begin position="1360"/>
        <end position="1434"/>
    </location>
</feature>
<dbReference type="Gene3D" id="2.60.40.740">
    <property type="match status" value="1"/>
</dbReference>
<dbReference type="RefSeq" id="WP_187965252.1">
    <property type="nucleotide sequence ID" value="NZ_JACVDC010000020.1"/>
</dbReference>
<dbReference type="Pfam" id="PF04231">
    <property type="entry name" value="Endonuclease_1"/>
    <property type="match status" value="1"/>
</dbReference>
<dbReference type="PANTHER" id="PTHR37397:SF1">
    <property type="entry name" value="LTD DOMAIN-CONTAINING PROTEIN"/>
    <property type="match status" value="1"/>
</dbReference>
<evidence type="ECO:0000256" key="1">
    <source>
        <dbReference type="ARBA" id="ARBA00006429"/>
    </source>
</evidence>
<evidence type="ECO:0000313" key="8">
    <source>
        <dbReference type="Proteomes" id="UP000653730"/>
    </source>
</evidence>
<protein>
    <submittedName>
        <fullName evidence="7">Endonuclease</fullName>
    </submittedName>
</protein>
<dbReference type="GO" id="GO:0004519">
    <property type="term" value="F:endonuclease activity"/>
    <property type="evidence" value="ECO:0007669"/>
    <property type="project" value="UniProtKB-KW"/>
</dbReference>
<dbReference type="PANTHER" id="PTHR37397">
    <property type="entry name" value="SI:CH211-183D21.1"/>
    <property type="match status" value="1"/>
</dbReference>
<dbReference type="InterPro" id="IPR026444">
    <property type="entry name" value="Secre_tail"/>
</dbReference>
<dbReference type="Pfam" id="PF13573">
    <property type="entry name" value="SprB"/>
    <property type="match status" value="2"/>
</dbReference>
<evidence type="ECO:0000256" key="3">
    <source>
        <dbReference type="SAM" id="MobiDB-lite"/>
    </source>
</evidence>
<evidence type="ECO:0000313" key="7">
    <source>
        <dbReference type="EMBL" id="MBC9796105.1"/>
    </source>
</evidence>
<gene>
    <name evidence="7" type="ORF">IBL28_09015</name>
</gene>
<comment type="similarity">
    <text evidence="1">Belongs to the EndA/NucM nuclease family.</text>
</comment>
<dbReference type="Gene3D" id="3.60.10.10">
    <property type="entry name" value="Endonuclease/exonuclease/phosphatase"/>
    <property type="match status" value="1"/>
</dbReference>
<organism evidence="7 8">
    <name type="scientific">Sinomicrobium weinanense</name>
    <dbReference type="NCBI Taxonomy" id="2842200"/>
    <lineage>
        <taxon>Bacteria</taxon>
        <taxon>Pseudomonadati</taxon>
        <taxon>Bacteroidota</taxon>
        <taxon>Flavobacteriia</taxon>
        <taxon>Flavobacteriales</taxon>
        <taxon>Flavobacteriaceae</taxon>
        <taxon>Sinomicrobium</taxon>
    </lineage>
</organism>
<reference evidence="7 8" key="1">
    <citation type="submission" date="2020-09" db="EMBL/GenBank/DDBJ databases">
        <title>Sinomicrobium weinanense sp. nov., a halophilic bacteria isolated from saline-alkali soil.</title>
        <authorList>
            <person name="Wu P."/>
            <person name="Ren H."/>
            <person name="Mei Y."/>
            <person name="Liang Y."/>
            <person name="Chen Z."/>
        </authorList>
    </citation>
    <scope>NUCLEOTIDE SEQUENCE [LARGE SCALE GENOMIC DNA]</scope>
    <source>
        <strain evidence="7 8">FJxs</strain>
    </source>
</reference>
<feature type="region of interest" description="Disordered" evidence="3">
    <location>
        <begin position="94"/>
        <end position="115"/>
    </location>
</feature>
<name>A0A926Q3S8_9FLAO</name>
<dbReference type="Proteomes" id="UP000653730">
    <property type="component" value="Unassembled WGS sequence"/>
</dbReference>
<sequence>MMKLYAAKLCALTMGLMLNSFSLWAQVPSYYNGTDISKAGNDLKTELAALITRTHTIELSYTPGVWEALKQTDLDPDNPENVFLIYGYNDNDGNLQTDRTRDKDRNGGNTGDWNREHVFAKSLGNPNLGTSGPGSDAHHLRASDVNMNSQRGNLPFEDASGNARKINNSWYPGDEWKGDVARMIMYMYLRYGDRCLPSAVGVGSQTYSSDMMDVFLEWNAEDPVSEYELNRNGILENLQGNRNPFIDNPAFATSVWGGPQAEDRFGNGTPSPEPEPEVHVLINEIDADTPGSDAAEFIELYDGGTGNTSLDGLTLVLYNGSTDVSYKTFDLSGYTTDDNGYFVLGNEAVANVSLVFPGNTLQNGADAVALYSGSASDFPDGTSITTDSLLDAIAYDTNDGDDTEILTLLNPGEPQVNEGELGNKDNHSLQRIPNGEGGGRNTSTYSPAIPTPGASNNNGGTGRTGIFINEIDADTPGSDASEFIELYDGGTGNTPLDGLVLVLYNGSTDVSYATFDLNGYSTDANGYFVLGNEAVANVSLVFPGNTLQNGADAVALYSGSASDFPNGTPITTDSLQDAIAYDTNDDDDAEILTLLNAGEPQVNEGELGDKDNHSLQRIPNGEGGPRNTSTYMPAIPTPGTLNGGTDEPTESVTIAEARSLPDGTTVTVSGVLTVSDQFAGSAYIQDNTGAIAVFDQSVHGDGVFQVGDSLSLTGTRSSYNDQLQISPVSSVTGYGMANTPVEPVEITLGEMGEHPGELVRIVNVTFPTPGDMLFGNSNYMLSDSTGSGELRIDNDAEGIVGLAQPDTCSGITGVVGRFRDIFQLLPRMKTDLPCAEEYIPGGDDLDIPKDETLDVAAWNIEWFGDESNSPAAGDPDSDMIQKDSVKAILAAMDADLIAVEEISDDALFAQMVSEMDGYAYVLSDHTSYPNDPGVKQKVGFIYKTSTVSPVETKPLLASVHPYYNGGDDSALADYPDDPTRFFASGRLPFLMTANVTIGGATEQINFIALHARANSSNGAQSRYDMRKYDVEMLKDSLDAMYADANLVVLGDYNDDVDETVADGVNTTTTTYETYVNDMAGYNVVSLSLSEENFRSYVFRENMIDHIMVSNELNDNFIDGSVRVGYEFYDSDYTNTTSDHFPVSARFRMQALELARTEVTDATCHGNEDGRATVEVSGGVLPYTYTWSNGGDTATVEGLSAGTYTVTVTDAKGAQVETEVEIGEPEAITFTLEGDEKVYPGYGPEETAVLSATVSGGTPGYTYLWSTGDTESEITVKPQETTVYTLTITDAGGCTSTGEITVEAEDILCGNDGFFNKIRICYKGKALCLSEIAAEQLLRLGAELGSCGDASEAVISGVFVLPNPVIRDADIVLQSSAEIIVKIQLYDRSGNLVYTDEKTISQGRNRIGVDFSGYRRGIYICKLLPEGGRAITKKILKL</sequence>
<dbReference type="NCBIfam" id="TIGR04183">
    <property type="entry name" value="Por_Secre_tail"/>
    <property type="match status" value="1"/>
</dbReference>
<dbReference type="SUPFAM" id="SSF54060">
    <property type="entry name" value="His-Me finger endonucleases"/>
    <property type="match status" value="1"/>
</dbReference>
<dbReference type="InterPro" id="IPR007346">
    <property type="entry name" value="Endonuclease-I"/>
</dbReference>
<dbReference type="Pfam" id="PF18962">
    <property type="entry name" value="Por_Secre_tail"/>
    <property type="match status" value="1"/>
</dbReference>
<evidence type="ECO:0000256" key="2">
    <source>
        <dbReference type="ARBA" id="ARBA00022729"/>
    </source>
</evidence>
<feature type="chain" id="PRO_5037273168" evidence="4">
    <location>
        <begin position="26"/>
        <end position="1437"/>
    </location>
</feature>
<accession>A0A926Q3S8</accession>
<keyword evidence="8" id="KW-1185">Reference proteome</keyword>
<keyword evidence="7" id="KW-0540">Nuclease</keyword>
<feature type="region of interest" description="Disordered" evidence="3">
    <location>
        <begin position="414"/>
        <end position="465"/>
    </location>
</feature>
<feature type="signal peptide" evidence="4">
    <location>
        <begin position="1"/>
        <end position="25"/>
    </location>
</feature>
<comment type="caution">
    <text evidence="7">The sequence shown here is derived from an EMBL/GenBank/DDBJ whole genome shotgun (WGS) entry which is preliminary data.</text>
</comment>
<dbReference type="InterPro" id="IPR044925">
    <property type="entry name" value="His-Me_finger_sf"/>
</dbReference>
<feature type="region of interest" description="Disordered" evidence="3">
    <location>
        <begin position="600"/>
        <end position="648"/>
    </location>
</feature>
<keyword evidence="7" id="KW-0378">Hydrolase</keyword>
<dbReference type="EMBL" id="JACVDC010000020">
    <property type="protein sequence ID" value="MBC9796105.1"/>
    <property type="molecule type" value="Genomic_DNA"/>
</dbReference>